<dbReference type="InterPro" id="IPR045619">
    <property type="entry name" value="DUF6443"/>
</dbReference>
<dbReference type="Gene3D" id="2.180.10.10">
    <property type="entry name" value="RHS repeat-associated core"/>
    <property type="match status" value="1"/>
</dbReference>
<feature type="region of interest" description="Disordered" evidence="1">
    <location>
        <begin position="1057"/>
        <end position="1076"/>
    </location>
</feature>
<evidence type="ECO:0000259" key="3">
    <source>
        <dbReference type="Pfam" id="PF20041"/>
    </source>
</evidence>
<feature type="region of interest" description="Disordered" evidence="1">
    <location>
        <begin position="1099"/>
        <end position="1118"/>
    </location>
</feature>
<keyword evidence="5" id="KW-1185">Reference proteome</keyword>
<accession>A0ABW5MGL3</accession>
<proteinExistence type="predicted"/>
<dbReference type="InterPro" id="IPR022385">
    <property type="entry name" value="Rhs_assc_core"/>
</dbReference>
<dbReference type="NCBIfam" id="TIGR03696">
    <property type="entry name" value="Rhs_assc_core"/>
    <property type="match status" value="1"/>
</dbReference>
<protein>
    <submittedName>
        <fullName evidence="4">DUF6443 domain-containing protein</fullName>
    </submittedName>
</protein>
<keyword evidence="2" id="KW-0732">Signal</keyword>
<organism evidence="4 5">
    <name type="scientific">Pedobacter vanadiisoli</name>
    <dbReference type="NCBI Taxonomy" id="1761975"/>
    <lineage>
        <taxon>Bacteria</taxon>
        <taxon>Pseudomonadati</taxon>
        <taxon>Bacteroidota</taxon>
        <taxon>Sphingobacteriia</taxon>
        <taxon>Sphingobacteriales</taxon>
        <taxon>Sphingobacteriaceae</taxon>
        <taxon>Pedobacter</taxon>
    </lineage>
</organism>
<evidence type="ECO:0000256" key="2">
    <source>
        <dbReference type="SAM" id="SignalP"/>
    </source>
</evidence>
<evidence type="ECO:0000313" key="4">
    <source>
        <dbReference type="EMBL" id="MFD2581599.1"/>
    </source>
</evidence>
<gene>
    <name evidence="4" type="ORF">ACFSR6_03795</name>
</gene>
<sequence>MKKQHLKYFYAAVALLLLAGRSSAQKVVSVYNGESEISAPLSVTLTDGFHTMGPVRIFTTGLSYVNCVPFVSAASSNQNYISTKVFKQPGIDPNNLSSRSGCEVNETIQYFDGLGRPLQTVQVQGSPGFKDIVQPVAYDAFGREQFKYQPYAAQSGTIGSYRTGALADQLAFYNSPTAGVKATAYPFAETVFEASPLNRVLQQGAPGADWQISAGHTLKTDYGTNTQDEVKLWGVNNAGNGADASVYQAGKLYKTTIKDENWVPTDLKAGTTEEFKDFEGHVVLKRVWETNSKSLSTYYIYDDLGNLRYVLPPAVNENGQATLNSFDENQTVFDQFIYGYRYDGRKRLVEKKIPGKGWEFMVYNKLDQVVMSQDANQRNKSPQEWIFTKYDAFGRIVISGRYIDDLHNGQSGTNYRGAFQDIANGTAAYEKPDASNTQIGYSNDAIPQGSIGDYYVLNYYDDYDFVGNTFGQPGVGQAPAARTKSLLTGTKVKNLGTGAMLLTVNYYDLEGRVLQSKSSNHLNGTDVVDNTWNFDGSLRASTRTHTANGAVTTIANRYEYDHMSRKLATFENINNQGEVALNHLEYNEIGQLNKRNLHNDSQATTFAYNERGWMKNSTSDQFSLELKYNDGTSPQFNGNISGQNYTNGTANTFSYTYDRLNRLTNAAAGNNLGEAISYDVMGNITSLTRDNFGTNNYTGYNGNRLTAISGFTNSNYGYDANGNLTSDSQKNITLGYNFLNLPQTVIGSQNLTYTYNAAGKKLQKQAGGTTTNYIDGIQYTNNSIDFIQTEEGLARRNGSSYSYEYNLSDHLGNVRVTFYQNPTTNQLEVLQRDDYYAFGLRKMGVPNSNTNKYLYNGKELQEELGQYDYGARFYDPVIGRWHVVDPLVELMQENTSPYGYVLGNPIKLTDPDGRNPIMGAVLSAFTEYAGIVGSRMIFEDMSFTEANKAMTWSDGLDITVAAGFGAASGAIDGGITKFASWASKPSNRKILTKLLEVGVSALEGSIKQLYKDEDFDLKSVMAGALAEVGLSSLLKTDVFKDAAETAGNNARVVSRRAEDLASRRSPNSRLVGKAKAAARAAEKKAKGLRSLDNTGKAIKGTIAKTTANKAQNEAKKDE</sequence>
<feature type="domain" description="DUF6443" evidence="3">
    <location>
        <begin position="85"/>
        <end position="223"/>
    </location>
</feature>
<dbReference type="Pfam" id="PF20041">
    <property type="entry name" value="DUF6443"/>
    <property type="match status" value="1"/>
</dbReference>
<evidence type="ECO:0000256" key="1">
    <source>
        <dbReference type="SAM" id="MobiDB-lite"/>
    </source>
</evidence>
<dbReference type="Proteomes" id="UP001597461">
    <property type="component" value="Unassembled WGS sequence"/>
</dbReference>
<comment type="caution">
    <text evidence="4">The sequence shown here is derived from an EMBL/GenBank/DDBJ whole genome shotgun (WGS) entry which is preliminary data.</text>
</comment>
<feature type="signal peptide" evidence="2">
    <location>
        <begin position="1"/>
        <end position="24"/>
    </location>
</feature>
<dbReference type="EMBL" id="JBHULL010000004">
    <property type="protein sequence ID" value="MFD2581599.1"/>
    <property type="molecule type" value="Genomic_DNA"/>
</dbReference>
<dbReference type="PANTHER" id="PTHR32305:SF15">
    <property type="entry name" value="PROTEIN RHSA-RELATED"/>
    <property type="match status" value="1"/>
</dbReference>
<reference evidence="5" key="1">
    <citation type="journal article" date="2019" name="Int. J. Syst. Evol. Microbiol.">
        <title>The Global Catalogue of Microorganisms (GCM) 10K type strain sequencing project: providing services to taxonomists for standard genome sequencing and annotation.</title>
        <authorList>
            <consortium name="The Broad Institute Genomics Platform"/>
            <consortium name="The Broad Institute Genome Sequencing Center for Infectious Disease"/>
            <person name="Wu L."/>
            <person name="Ma J."/>
        </authorList>
    </citation>
    <scope>NUCLEOTIDE SEQUENCE [LARGE SCALE GENOMIC DNA]</scope>
    <source>
        <strain evidence="5">KCTC 42866</strain>
    </source>
</reference>
<dbReference type="InterPro" id="IPR050708">
    <property type="entry name" value="T6SS_VgrG/RHS"/>
</dbReference>
<dbReference type="RefSeq" id="WP_379075151.1">
    <property type="nucleotide sequence ID" value="NZ_JBHULL010000004.1"/>
</dbReference>
<evidence type="ECO:0000313" key="5">
    <source>
        <dbReference type="Proteomes" id="UP001597461"/>
    </source>
</evidence>
<feature type="chain" id="PRO_5045419496" evidence="2">
    <location>
        <begin position="25"/>
        <end position="1118"/>
    </location>
</feature>
<dbReference type="PANTHER" id="PTHR32305">
    <property type="match status" value="1"/>
</dbReference>
<name>A0ABW5MGL3_9SPHI</name>